<evidence type="ECO:0000313" key="3">
    <source>
        <dbReference type="Proteomes" id="UP000476176"/>
    </source>
</evidence>
<dbReference type="EMBL" id="QXGC01003866">
    <property type="protein sequence ID" value="KAE9172624.1"/>
    <property type="molecule type" value="Genomic_DNA"/>
</dbReference>
<name>A0A6G0MLY1_9STRA</name>
<protein>
    <submittedName>
        <fullName evidence="2">Uncharacterized protein</fullName>
    </submittedName>
</protein>
<feature type="compositionally biased region" description="Low complexity" evidence="1">
    <location>
        <begin position="51"/>
        <end position="62"/>
    </location>
</feature>
<feature type="region of interest" description="Disordered" evidence="1">
    <location>
        <begin position="99"/>
        <end position="140"/>
    </location>
</feature>
<feature type="region of interest" description="Disordered" evidence="1">
    <location>
        <begin position="1"/>
        <end position="70"/>
    </location>
</feature>
<comment type="caution">
    <text evidence="2">The sequence shown here is derived from an EMBL/GenBank/DDBJ whole genome shotgun (WGS) entry which is preliminary data.</text>
</comment>
<proteinExistence type="predicted"/>
<sequence>MSETINLQDTPPSAETGPHPDVANSAVTKDLLPQKQTMGDALAVASDWTTPPAAEEPAQASPWTTAGTEQEEYMHEFVEKFVEKTPVVMEEVAAPVVQGEVEQKAPSRSWPSKLSAFPRSVSSDVSAPRDVAGMTMSDKA</sequence>
<organism evidence="2 3">
    <name type="scientific">Phytophthora fragariae</name>
    <dbReference type="NCBI Taxonomy" id="53985"/>
    <lineage>
        <taxon>Eukaryota</taxon>
        <taxon>Sar</taxon>
        <taxon>Stramenopiles</taxon>
        <taxon>Oomycota</taxon>
        <taxon>Peronosporomycetes</taxon>
        <taxon>Peronosporales</taxon>
        <taxon>Peronosporaceae</taxon>
        <taxon>Phytophthora</taxon>
    </lineage>
</organism>
<evidence type="ECO:0000256" key="1">
    <source>
        <dbReference type="SAM" id="MobiDB-lite"/>
    </source>
</evidence>
<evidence type="ECO:0000313" key="2">
    <source>
        <dbReference type="EMBL" id="KAE9172624.1"/>
    </source>
</evidence>
<feature type="compositionally biased region" description="Polar residues" evidence="1">
    <location>
        <begin position="1"/>
        <end position="13"/>
    </location>
</feature>
<reference evidence="2 3" key="1">
    <citation type="submission" date="2018-09" db="EMBL/GenBank/DDBJ databases">
        <title>Genomic investigation of the strawberry pathogen Phytophthora fragariae indicates pathogenicity is determined by transcriptional variation in three key races.</title>
        <authorList>
            <person name="Adams T.M."/>
            <person name="Armitage A.D."/>
            <person name="Sobczyk M.K."/>
            <person name="Bates H.J."/>
            <person name="Dunwell J.M."/>
            <person name="Nellist C.F."/>
            <person name="Harrison R.J."/>
        </authorList>
    </citation>
    <scope>NUCLEOTIDE SEQUENCE [LARGE SCALE GENOMIC DNA]</scope>
    <source>
        <strain evidence="2 3">BC-23</strain>
    </source>
</reference>
<dbReference type="Proteomes" id="UP000476176">
    <property type="component" value="Unassembled WGS sequence"/>
</dbReference>
<accession>A0A6G0MLY1</accession>
<gene>
    <name evidence="2" type="ORF">PF004_g27216</name>
</gene>
<dbReference type="AlphaFoldDB" id="A0A6G0MLY1"/>